<evidence type="ECO:0000259" key="6">
    <source>
        <dbReference type="Pfam" id="PF08281"/>
    </source>
</evidence>
<evidence type="ECO:0000259" key="5">
    <source>
        <dbReference type="Pfam" id="PF04542"/>
    </source>
</evidence>
<gene>
    <name evidence="7" type="ORF">SAMN05421855_103318</name>
</gene>
<evidence type="ECO:0000256" key="2">
    <source>
        <dbReference type="ARBA" id="ARBA00023015"/>
    </source>
</evidence>
<dbReference type="GO" id="GO:0016987">
    <property type="term" value="F:sigma factor activity"/>
    <property type="evidence" value="ECO:0007669"/>
    <property type="project" value="UniProtKB-KW"/>
</dbReference>
<reference evidence="7 8" key="1">
    <citation type="submission" date="2016-10" db="EMBL/GenBank/DDBJ databases">
        <authorList>
            <person name="de Groot N.N."/>
        </authorList>
    </citation>
    <scope>NUCLEOTIDE SEQUENCE [LARGE SCALE GENOMIC DNA]</scope>
    <source>
        <strain evidence="7 8">DSM 16195</strain>
    </source>
</reference>
<dbReference type="Proteomes" id="UP000199321">
    <property type="component" value="Unassembled WGS sequence"/>
</dbReference>
<dbReference type="Pfam" id="PF04542">
    <property type="entry name" value="Sigma70_r2"/>
    <property type="match status" value="1"/>
</dbReference>
<comment type="similarity">
    <text evidence="1">Belongs to the sigma-70 factor family. ECF subfamily.</text>
</comment>
<evidence type="ECO:0000256" key="4">
    <source>
        <dbReference type="ARBA" id="ARBA00023163"/>
    </source>
</evidence>
<dbReference type="GO" id="GO:0003677">
    <property type="term" value="F:DNA binding"/>
    <property type="evidence" value="ECO:0007669"/>
    <property type="project" value="InterPro"/>
</dbReference>
<dbReference type="NCBIfam" id="TIGR02937">
    <property type="entry name" value="sigma70-ECF"/>
    <property type="match status" value="1"/>
</dbReference>
<dbReference type="InterPro" id="IPR013249">
    <property type="entry name" value="RNA_pol_sigma70_r4_t2"/>
</dbReference>
<keyword evidence="8" id="KW-1185">Reference proteome</keyword>
<keyword evidence="2" id="KW-0805">Transcription regulation</keyword>
<dbReference type="InterPro" id="IPR013324">
    <property type="entry name" value="RNA_pol_sigma_r3/r4-like"/>
</dbReference>
<dbReference type="EMBL" id="FNBA01000003">
    <property type="protein sequence ID" value="SDE91382.1"/>
    <property type="molecule type" value="Genomic_DNA"/>
</dbReference>
<evidence type="ECO:0000313" key="7">
    <source>
        <dbReference type="EMBL" id="SDE91382.1"/>
    </source>
</evidence>
<dbReference type="SUPFAM" id="SSF88659">
    <property type="entry name" value="Sigma3 and sigma4 domains of RNA polymerase sigma factors"/>
    <property type="match status" value="1"/>
</dbReference>
<evidence type="ECO:0000256" key="1">
    <source>
        <dbReference type="ARBA" id="ARBA00010641"/>
    </source>
</evidence>
<protein>
    <submittedName>
        <fullName evidence="7">RNA polymerase sigma-70 factor, ECF subfamily</fullName>
    </submittedName>
</protein>
<dbReference type="RefSeq" id="WP_093144458.1">
    <property type="nucleotide sequence ID" value="NZ_BMWO01000003.1"/>
</dbReference>
<dbReference type="STRING" id="227084.SAMN05421855_103318"/>
<dbReference type="InterPro" id="IPR013325">
    <property type="entry name" value="RNA_pol_sigma_r2"/>
</dbReference>
<dbReference type="GO" id="GO:0006352">
    <property type="term" value="P:DNA-templated transcription initiation"/>
    <property type="evidence" value="ECO:0007669"/>
    <property type="project" value="InterPro"/>
</dbReference>
<sequence>MSNSLLVEQCKDNNPKAQLQLYKQYCDGMFIVAQRYLKNTAAAEDAMQEAFIKAFRKINQYKGDVTFGAWLKRIVINTCLDTIKAKKIDAVTMNEETMHIADDESDWIVEDETTAEEVMAAIDKLPENYRVVVRLFLMEGYDHQEISEIVSISENASRTLLHRGKAQLKESLKHLRYGTGY</sequence>
<dbReference type="AlphaFoldDB" id="A0A1G7GTB7"/>
<name>A0A1G7GTB7_9FLAO</name>
<keyword evidence="3" id="KW-0731">Sigma factor</keyword>
<dbReference type="InterPro" id="IPR036388">
    <property type="entry name" value="WH-like_DNA-bd_sf"/>
</dbReference>
<accession>A0A1G7GTB7</accession>
<keyword evidence="4" id="KW-0804">Transcription</keyword>
<dbReference type="InterPro" id="IPR039425">
    <property type="entry name" value="RNA_pol_sigma-70-like"/>
</dbReference>
<dbReference type="Pfam" id="PF08281">
    <property type="entry name" value="Sigma70_r4_2"/>
    <property type="match status" value="1"/>
</dbReference>
<dbReference type="InterPro" id="IPR014284">
    <property type="entry name" value="RNA_pol_sigma-70_dom"/>
</dbReference>
<organism evidence="7 8">
    <name type="scientific">Ulvibacter litoralis</name>
    <dbReference type="NCBI Taxonomy" id="227084"/>
    <lineage>
        <taxon>Bacteria</taxon>
        <taxon>Pseudomonadati</taxon>
        <taxon>Bacteroidota</taxon>
        <taxon>Flavobacteriia</taxon>
        <taxon>Flavobacteriales</taxon>
        <taxon>Flavobacteriaceae</taxon>
        <taxon>Ulvibacter</taxon>
    </lineage>
</organism>
<evidence type="ECO:0000313" key="8">
    <source>
        <dbReference type="Proteomes" id="UP000199321"/>
    </source>
</evidence>
<dbReference type="OrthoDB" id="1160671at2"/>
<dbReference type="SUPFAM" id="SSF88946">
    <property type="entry name" value="Sigma2 domain of RNA polymerase sigma factors"/>
    <property type="match status" value="1"/>
</dbReference>
<dbReference type="CDD" id="cd06171">
    <property type="entry name" value="Sigma70_r4"/>
    <property type="match status" value="1"/>
</dbReference>
<dbReference type="Gene3D" id="1.10.10.10">
    <property type="entry name" value="Winged helix-like DNA-binding domain superfamily/Winged helix DNA-binding domain"/>
    <property type="match status" value="1"/>
</dbReference>
<dbReference type="InterPro" id="IPR007627">
    <property type="entry name" value="RNA_pol_sigma70_r2"/>
</dbReference>
<evidence type="ECO:0000256" key="3">
    <source>
        <dbReference type="ARBA" id="ARBA00023082"/>
    </source>
</evidence>
<dbReference type="Gene3D" id="1.10.1740.10">
    <property type="match status" value="1"/>
</dbReference>
<feature type="domain" description="RNA polymerase sigma-70 region 2" evidence="5">
    <location>
        <begin position="21"/>
        <end position="86"/>
    </location>
</feature>
<dbReference type="PANTHER" id="PTHR43133:SF51">
    <property type="entry name" value="RNA POLYMERASE SIGMA FACTOR"/>
    <property type="match status" value="1"/>
</dbReference>
<feature type="domain" description="RNA polymerase sigma factor 70 region 4 type 2" evidence="6">
    <location>
        <begin position="116"/>
        <end position="168"/>
    </location>
</feature>
<proteinExistence type="inferred from homology"/>
<dbReference type="PANTHER" id="PTHR43133">
    <property type="entry name" value="RNA POLYMERASE ECF-TYPE SIGMA FACTO"/>
    <property type="match status" value="1"/>
</dbReference>